<sequence>MEPDEELGKLQSGVVERLKYPTNSSNLSLKQDMSFQNLQIEAIALVGSPNKRQSCKNTT</sequence>
<evidence type="ECO:0000313" key="1">
    <source>
        <dbReference type="EMBL" id="GGG18902.1"/>
    </source>
</evidence>
<accession>A0ABQ1W7V9</accession>
<organism evidence="1 2">
    <name type="scientific">Pontibacter amylolyticus</name>
    <dbReference type="NCBI Taxonomy" id="1424080"/>
    <lineage>
        <taxon>Bacteria</taxon>
        <taxon>Pseudomonadati</taxon>
        <taxon>Bacteroidota</taxon>
        <taxon>Cytophagia</taxon>
        <taxon>Cytophagales</taxon>
        <taxon>Hymenobacteraceae</taxon>
        <taxon>Pontibacter</taxon>
    </lineage>
</organism>
<name>A0ABQ1W7V9_9BACT</name>
<evidence type="ECO:0000313" key="2">
    <source>
        <dbReference type="Proteomes" id="UP000634043"/>
    </source>
</evidence>
<reference evidence="2" key="1">
    <citation type="journal article" date="2019" name="Int. J. Syst. Evol. Microbiol.">
        <title>The Global Catalogue of Microorganisms (GCM) 10K type strain sequencing project: providing services to taxonomists for standard genome sequencing and annotation.</title>
        <authorList>
            <consortium name="The Broad Institute Genomics Platform"/>
            <consortium name="The Broad Institute Genome Sequencing Center for Infectious Disease"/>
            <person name="Wu L."/>
            <person name="Ma J."/>
        </authorList>
    </citation>
    <scope>NUCLEOTIDE SEQUENCE [LARGE SCALE GENOMIC DNA]</scope>
    <source>
        <strain evidence="2">CGMCC 1.12749</strain>
    </source>
</reference>
<gene>
    <name evidence="1" type="ORF">GCM10011323_23800</name>
</gene>
<keyword evidence="2" id="KW-1185">Reference proteome</keyword>
<protein>
    <submittedName>
        <fullName evidence="1">Uncharacterized protein</fullName>
    </submittedName>
</protein>
<dbReference type="Proteomes" id="UP000634043">
    <property type="component" value="Unassembled WGS sequence"/>
</dbReference>
<comment type="caution">
    <text evidence="1">The sequence shown here is derived from an EMBL/GenBank/DDBJ whole genome shotgun (WGS) entry which is preliminary data.</text>
</comment>
<proteinExistence type="predicted"/>
<dbReference type="EMBL" id="BMFP01000004">
    <property type="protein sequence ID" value="GGG18902.1"/>
    <property type="molecule type" value="Genomic_DNA"/>
</dbReference>